<dbReference type="PANTHER" id="PTHR42686:SF1">
    <property type="entry name" value="GH17980P-RELATED"/>
    <property type="match status" value="1"/>
</dbReference>
<evidence type="ECO:0000313" key="3">
    <source>
        <dbReference type="Proteomes" id="UP000426246"/>
    </source>
</evidence>
<reference evidence="3" key="1">
    <citation type="submission" date="2018-11" db="EMBL/GenBank/DDBJ databases">
        <title>Complete genome sequence of Paenibacillus sp. ML311-T8.</title>
        <authorList>
            <person name="Nam Y.-D."/>
            <person name="Kang J."/>
            <person name="Chung W.-H."/>
            <person name="Park Y.S."/>
        </authorList>
    </citation>
    <scope>NUCLEOTIDE SEQUENCE [LARGE SCALE GENOMIC DNA]</scope>
    <source>
        <strain evidence="3">ML311-T8</strain>
    </source>
</reference>
<dbReference type="RefSeq" id="WP_155699572.1">
    <property type="nucleotide sequence ID" value="NZ_CP034235.1"/>
</dbReference>
<dbReference type="PANTHER" id="PTHR42686">
    <property type="entry name" value="GH17980P-RELATED"/>
    <property type="match status" value="1"/>
</dbReference>
<dbReference type="Proteomes" id="UP000426246">
    <property type="component" value="Chromosome"/>
</dbReference>
<dbReference type="Pfam" id="PF00248">
    <property type="entry name" value="Aldo_ket_red"/>
    <property type="match status" value="1"/>
</dbReference>
<accession>A0A6B8RG60</accession>
<dbReference type="InterPro" id="IPR023210">
    <property type="entry name" value="NADP_OxRdtase_dom"/>
</dbReference>
<dbReference type="KEGG" id="ppsc:EHS13_06535"/>
<feature type="domain" description="NADP-dependent oxidoreductase" evidence="1">
    <location>
        <begin position="15"/>
        <end position="289"/>
    </location>
</feature>
<evidence type="ECO:0000259" key="1">
    <source>
        <dbReference type="Pfam" id="PF00248"/>
    </source>
</evidence>
<gene>
    <name evidence="2" type="ORF">EHS13_06535</name>
</gene>
<protein>
    <submittedName>
        <fullName evidence="2">Aldo/keto reductase</fullName>
    </submittedName>
</protein>
<keyword evidence="3" id="KW-1185">Reference proteome</keyword>
<organism evidence="2 3">
    <name type="scientific">Paenibacillus psychroresistens</name>
    <dbReference type="NCBI Taxonomy" id="1778678"/>
    <lineage>
        <taxon>Bacteria</taxon>
        <taxon>Bacillati</taxon>
        <taxon>Bacillota</taxon>
        <taxon>Bacilli</taxon>
        <taxon>Bacillales</taxon>
        <taxon>Paenibacillaceae</taxon>
        <taxon>Paenibacillus</taxon>
    </lineage>
</organism>
<dbReference type="InterPro" id="IPR036812">
    <property type="entry name" value="NAD(P)_OxRdtase_dom_sf"/>
</dbReference>
<dbReference type="Gene3D" id="3.20.20.100">
    <property type="entry name" value="NADP-dependent oxidoreductase domain"/>
    <property type="match status" value="1"/>
</dbReference>
<dbReference type="OrthoDB" id="9773828at2"/>
<dbReference type="AlphaFoldDB" id="A0A6B8RG60"/>
<dbReference type="SUPFAM" id="SSF51430">
    <property type="entry name" value="NAD(P)-linked oxidoreductase"/>
    <property type="match status" value="1"/>
</dbReference>
<evidence type="ECO:0000313" key="2">
    <source>
        <dbReference type="EMBL" id="QGQ94565.1"/>
    </source>
</evidence>
<dbReference type="GO" id="GO:0016491">
    <property type="term" value="F:oxidoreductase activity"/>
    <property type="evidence" value="ECO:0007669"/>
    <property type="project" value="InterPro"/>
</dbReference>
<dbReference type="InterPro" id="IPR020471">
    <property type="entry name" value="AKR"/>
</dbReference>
<name>A0A6B8RG60_9BACL</name>
<proteinExistence type="predicted"/>
<dbReference type="EMBL" id="CP034235">
    <property type="protein sequence ID" value="QGQ94565.1"/>
    <property type="molecule type" value="Genomic_DNA"/>
</dbReference>
<dbReference type="GO" id="GO:0005829">
    <property type="term" value="C:cytosol"/>
    <property type="evidence" value="ECO:0007669"/>
    <property type="project" value="TreeGrafter"/>
</dbReference>
<sequence>MQYTTFGNMDLKVSKLGLGGAPLGGVYEETDKAEIQRMIHEAIDLGINIIDTAPIYADGESERRIGQALTGGKREHIILTTKAVRSDRSYDYASTINSVEDSLVRLQTDWIDLLQIHDIEVQAWDMIMEETIPALQKLKQAGKFRYLGASSRNLPLLMKYMKTGLFDCIQFYTRYMLIDHTAKEEILPLAKEMGIGVINGSVLGMGVLADAPGHFLKDEVVIEAKRRVDMLDFLRKSEPKGLIEPAMRFSLSHPDIQVTLTGISTVNALRMNVAFCDGVGLPEQELQEVYRLFDQQKLLTDPDYTK</sequence>